<name>A0A2Z6EXZ1_9BURK</name>
<keyword evidence="5" id="KW-1133">Transmembrane helix</keyword>
<sequence>MFILQLSLIGICIALIPLAWVWLRSGADRFGKLVWVTTILTFDLVLFGSFTRLTDSGLGCPDWPGCYGAASPFIAHQAIQAAQAALPSGPVTMAKAWIEMMHRYLALALGVLIIAQVVVAWCKRKTLPVSPWWPVALLILICVQGAFGAWTVTLKLQPIIVTIHLLLGLTLLGALARLALSCMPVVVPEPAASRWQPAVWIGLALLVVQIALGGWVSANYAVLACTDFPTCHGAWLPPMDFAQGFQLWRALGQTKAGDFITQDALVAIHWTHRNFAWVVSVWLLGLGLRLRQFKALLTLANGLLALVALQCLTGLANILLQWPLLMALVHNGGAALLLLLLIMLNYRIAISRQSVRHTAAKV</sequence>
<dbReference type="InterPro" id="IPR003780">
    <property type="entry name" value="COX15/CtaA_fam"/>
</dbReference>
<keyword evidence="9" id="KW-0472">Membrane</keyword>
<comment type="pathway">
    <text evidence="11">Porphyrin-containing compound metabolism.</text>
</comment>
<accession>A0A2Z6EXZ1</accession>
<keyword evidence="8" id="KW-0350">Heme biosynthesis</keyword>
<dbReference type="KEGG" id="mcys:MCB1EB_2126"/>
<dbReference type="GO" id="GO:0016491">
    <property type="term" value="F:oxidoreductase activity"/>
    <property type="evidence" value="ECO:0007669"/>
    <property type="project" value="UniProtKB-KW"/>
</dbReference>
<dbReference type="EMBL" id="AP018150">
    <property type="protein sequence ID" value="BBE10287.1"/>
    <property type="molecule type" value="Genomic_DNA"/>
</dbReference>
<keyword evidence="13" id="KW-1185">Reference proteome</keyword>
<proteinExistence type="predicted"/>
<dbReference type="GO" id="GO:0046872">
    <property type="term" value="F:metal ion binding"/>
    <property type="evidence" value="ECO:0007669"/>
    <property type="project" value="UniProtKB-KW"/>
</dbReference>
<keyword evidence="3" id="KW-0812">Transmembrane</keyword>
<dbReference type="Proteomes" id="UP000282597">
    <property type="component" value="Chromosome"/>
</dbReference>
<keyword evidence="2" id="KW-1003">Cell membrane</keyword>
<evidence type="ECO:0000256" key="5">
    <source>
        <dbReference type="ARBA" id="ARBA00022989"/>
    </source>
</evidence>
<evidence type="ECO:0000256" key="6">
    <source>
        <dbReference type="ARBA" id="ARBA00023002"/>
    </source>
</evidence>
<organism evidence="12 13">
    <name type="scientific">Mycoavidus cysteinexigens</name>
    <dbReference type="NCBI Taxonomy" id="1553431"/>
    <lineage>
        <taxon>Bacteria</taxon>
        <taxon>Pseudomonadati</taxon>
        <taxon>Pseudomonadota</taxon>
        <taxon>Betaproteobacteria</taxon>
        <taxon>Burkholderiales</taxon>
        <taxon>Burkholderiaceae</taxon>
        <taxon>Mycoavidus</taxon>
    </lineage>
</organism>
<dbReference type="Pfam" id="PF02628">
    <property type="entry name" value="COX15-CtaA"/>
    <property type="match status" value="1"/>
</dbReference>
<keyword evidence="6" id="KW-0560">Oxidoreductase</keyword>
<keyword evidence="7" id="KW-0408">Iron</keyword>
<evidence type="ECO:0000256" key="8">
    <source>
        <dbReference type="ARBA" id="ARBA00023133"/>
    </source>
</evidence>
<dbReference type="GO" id="GO:0006784">
    <property type="term" value="P:heme A biosynthetic process"/>
    <property type="evidence" value="ECO:0007669"/>
    <property type="project" value="InterPro"/>
</dbReference>
<reference evidence="12 13" key="1">
    <citation type="journal article" date="2018" name="Microbes Environ.">
        <title>Comparative Genomic Insights into Endofungal Lifestyles of Two Bacterial Endosymbionts, Mycoavidus cysteinexigens and Burkholderia rhizoxinica.</title>
        <authorList>
            <person name="Sharmin D."/>
            <person name="Guo Y."/>
            <person name="Nishizawa T."/>
            <person name="Ohshima S."/>
            <person name="Sato Y."/>
            <person name="Takashima Y."/>
            <person name="Narisawa K."/>
            <person name="Ohta H."/>
        </authorList>
    </citation>
    <scope>NUCLEOTIDE SEQUENCE [LARGE SCALE GENOMIC DNA]</scope>
    <source>
        <strain evidence="12 13">B1-EB</strain>
    </source>
</reference>
<gene>
    <name evidence="12" type="ORF">MCB1EB_2126</name>
</gene>
<evidence type="ECO:0000256" key="9">
    <source>
        <dbReference type="ARBA" id="ARBA00023136"/>
    </source>
</evidence>
<keyword evidence="4" id="KW-0479">Metal-binding</keyword>
<dbReference type="PANTHER" id="PTHR35457:SF1">
    <property type="entry name" value="HEME A SYNTHASE"/>
    <property type="match status" value="1"/>
</dbReference>
<evidence type="ECO:0000256" key="1">
    <source>
        <dbReference type="ARBA" id="ARBA00004141"/>
    </source>
</evidence>
<dbReference type="AlphaFoldDB" id="A0A2Z6EXZ1"/>
<evidence type="ECO:0000256" key="11">
    <source>
        <dbReference type="ARBA" id="ARBA00023444"/>
    </source>
</evidence>
<keyword evidence="10" id="KW-1015">Disulfide bond</keyword>
<comment type="subcellular location">
    <subcellularLocation>
        <location evidence="1">Membrane</location>
        <topology evidence="1">Multi-pass membrane protein</topology>
    </subcellularLocation>
</comment>
<dbReference type="GO" id="GO:0016020">
    <property type="term" value="C:membrane"/>
    <property type="evidence" value="ECO:0007669"/>
    <property type="project" value="UniProtKB-SubCell"/>
</dbReference>
<evidence type="ECO:0000256" key="3">
    <source>
        <dbReference type="ARBA" id="ARBA00022692"/>
    </source>
</evidence>
<evidence type="ECO:0000256" key="10">
    <source>
        <dbReference type="ARBA" id="ARBA00023157"/>
    </source>
</evidence>
<evidence type="ECO:0000313" key="13">
    <source>
        <dbReference type="Proteomes" id="UP000282597"/>
    </source>
</evidence>
<evidence type="ECO:0000256" key="4">
    <source>
        <dbReference type="ARBA" id="ARBA00022723"/>
    </source>
</evidence>
<dbReference type="PANTHER" id="PTHR35457">
    <property type="entry name" value="HEME A SYNTHASE"/>
    <property type="match status" value="1"/>
</dbReference>
<protein>
    <submittedName>
        <fullName evidence="12">Heme o oxygenase</fullName>
    </submittedName>
</protein>
<evidence type="ECO:0000256" key="7">
    <source>
        <dbReference type="ARBA" id="ARBA00023004"/>
    </source>
</evidence>
<dbReference type="RefSeq" id="WP_045364319.1">
    <property type="nucleotide sequence ID" value="NZ_AP018150.1"/>
</dbReference>
<dbReference type="InterPro" id="IPR050450">
    <property type="entry name" value="COX15/CtaA_HemeA_synthase"/>
</dbReference>
<evidence type="ECO:0000313" key="12">
    <source>
        <dbReference type="EMBL" id="BBE10287.1"/>
    </source>
</evidence>
<evidence type="ECO:0000256" key="2">
    <source>
        <dbReference type="ARBA" id="ARBA00022475"/>
    </source>
</evidence>